<dbReference type="GeneID" id="84648755"/>
<name>A0AAJ1QC98_9FLAO</name>
<dbReference type="Proteomes" id="UP001170959">
    <property type="component" value="Unassembled WGS sequence"/>
</dbReference>
<evidence type="ECO:0008006" key="3">
    <source>
        <dbReference type="Google" id="ProtNLM"/>
    </source>
</evidence>
<accession>A0AAJ1QC98</accession>
<protein>
    <recommendedName>
        <fullName evidence="3">Lipocalin-like domain-containing protein</fullName>
    </recommendedName>
</protein>
<reference evidence="1" key="2">
    <citation type="journal article" date="2022" name="Sci. Total Environ.">
        <title>Prevalence, transmission, and molecular epidemiology of tet(X)-positive bacteria among humans, animals, and environmental niches in China: An epidemiological, and genomic-based study.</title>
        <authorList>
            <person name="Dong N."/>
            <person name="Zeng Y."/>
            <person name="Cai C."/>
            <person name="Sun C."/>
            <person name="Lu J."/>
            <person name="Liu C."/>
            <person name="Zhou H."/>
            <person name="Sun Q."/>
            <person name="Shu L."/>
            <person name="Wang H."/>
            <person name="Wang Y."/>
            <person name="Wang S."/>
            <person name="Wu C."/>
            <person name="Chan E.W."/>
            <person name="Chen G."/>
            <person name="Shen Z."/>
            <person name="Chen S."/>
            <person name="Zhang R."/>
        </authorList>
    </citation>
    <scope>NUCLEOTIDE SEQUENCE</scope>
    <source>
        <strain evidence="1">R655-4</strain>
    </source>
</reference>
<comment type="caution">
    <text evidence="1">The sequence shown here is derived from an EMBL/GenBank/DDBJ whole genome shotgun (WGS) entry which is preliminary data.</text>
</comment>
<proteinExistence type="predicted"/>
<dbReference type="AlphaFoldDB" id="A0AAJ1QC98"/>
<reference evidence="1" key="1">
    <citation type="submission" date="2020-06" db="EMBL/GenBank/DDBJ databases">
        <authorList>
            <person name="Dong N."/>
        </authorList>
    </citation>
    <scope>NUCLEOTIDE SEQUENCE</scope>
    <source>
        <strain evidence="1">R655-4</strain>
    </source>
</reference>
<evidence type="ECO:0000313" key="2">
    <source>
        <dbReference type="Proteomes" id="UP001170959"/>
    </source>
</evidence>
<dbReference type="EMBL" id="JACAGJ010000001">
    <property type="protein sequence ID" value="MDM1071326.1"/>
    <property type="molecule type" value="Genomic_DNA"/>
</dbReference>
<dbReference type="PROSITE" id="PS51257">
    <property type="entry name" value="PROKAR_LIPOPROTEIN"/>
    <property type="match status" value="1"/>
</dbReference>
<dbReference type="RefSeq" id="WP_146810332.1">
    <property type="nucleotide sequence ID" value="NZ_CAUPYU010000001.1"/>
</dbReference>
<gene>
    <name evidence="1" type="ORF">HX001_02340</name>
</gene>
<sequence length="152" mass="17610">MKNFIKLSLLSCCFMFSSCNNDDNSSIKNQSDTIENDIIGKWIPYEVKVNNNSTKYDDHESCGFDYLQFNKDLTYKYVDIFDCKEEVENGTYVINAKENKIIVKVGVLSREGFVRIFTAPKKVLSVEFIYDYDEDGKDDSVVTLYNYESTNN</sequence>
<organism evidence="1 2">
    <name type="scientific">Empedobacter brevis</name>
    <dbReference type="NCBI Taxonomy" id="247"/>
    <lineage>
        <taxon>Bacteria</taxon>
        <taxon>Pseudomonadati</taxon>
        <taxon>Bacteroidota</taxon>
        <taxon>Flavobacteriia</taxon>
        <taxon>Flavobacteriales</taxon>
        <taxon>Weeksellaceae</taxon>
        <taxon>Empedobacter</taxon>
    </lineage>
</organism>
<evidence type="ECO:0000313" key="1">
    <source>
        <dbReference type="EMBL" id="MDM1071326.1"/>
    </source>
</evidence>